<dbReference type="Gene3D" id="3.80.10.10">
    <property type="entry name" value="Ribonuclease Inhibitor"/>
    <property type="match status" value="1"/>
</dbReference>
<reference evidence="2" key="1">
    <citation type="submission" date="2015-06" db="EMBL/GenBank/DDBJ databases">
        <title>Expansion of signal transduction pathways in fungi by whole-genome duplication.</title>
        <authorList>
            <consortium name="DOE Joint Genome Institute"/>
            <person name="Corrochano L.M."/>
            <person name="Kuo A."/>
            <person name="Marcet-Houben M."/>
            <person name="Polaino S."/>
            <person name="Salamov A."/>
            <person name="Villalobos J.M."/>
            <person name="Alvarez M.I."/>
            <person name="Avalos J."/>
            <person name="Benito E.P."/>
            <person name="Benoit I."/>
            <person name="Burger G."/>
            <person name="Camino L.P."/>
            <person name="Canovas D."/>
            <person name="Cerda-Olmedo E."/>
            <person name="Cheng J.-F."/>
            <person name="Dominguez A."/>
            <person name="Elias M."/>
            <person name="Eslava A.P."/>
            <person name="Glaser F."/>
            <person name="Grimwood J."/>
            <person name="Gutierrez G."/>
            <person name="Heitman J."/>
            <person name="Henrissat B."/>
            <person name="Iturriaga E.A."/>
            <person name="Lang B.F."/>
            <person name="Lavin J.L."/>
            <person name="Lee S."/>
            <person name="Li W."/>
            <person name="Lindquist E."/>
            <person name="Lopez-Garcia S."/>
            <person name="Luque E.M."/>
            <person name="Marcos A.T."/>
            <person name="Martin J."/>
            <person name="McCluskey K."/>
            <person name="Medina H.R."/>
            <person name="Miralles-Duran A."/>
            <person name="Miyazaki A."/>
            <person name="Munoz-Torres E."/>
            <person name="Oguiza J.A."/>
            <person name="Ohm R."/>
            <person name="Olmedo M."/>
            <person name="Orejas M."/>
            <person name="Ortiz-Castellanos L."/>
            <person name="Pisabarro A.G."/>
            <person name="Rodriguez-Romero J."/>
            <person name="Ruiz-Herrera J."/>
            <person name="Ruiz-Vazquez R."/>
            <person name="Sanz C."/>
            <person name="Schackwitz W."/>
            <person name="Schmutz J."/>
            <person name="Shahriari M."/>
            <person name="Shelest E."/>
            <person name="Silva-Franco F."/>
            <person name="Soanes D."/>
            <person name="Syed K."/>
            <person name="Tagua V.G."/>
            <person name="Talbot N.J."/>
            <person name="Thon M."/>
            <person name="De vries R.P."/>
            <person name="Wiebenga A."/>
            <person name="Yadav J.S."/>
            <person name="Braun E.L."/>
            <person name="Baker S."/>
            <person name="Garre V."/>
            <person name="Horwitz B."/>
            <person name="Torres-Martinez S."/>
            <person name="Idnurm A."/>
            <person name="Herrera-Estrella A."/>
            <person name="Gabaldon T."/>
            <person name="Grigoriev I.V."/>
        </authorList>
    </citation>
    <scope>NUCLEOTIDE SEQUENCE [LARGE SCALE GENOMIC DNA]</scope>
    <source>
        <strain evidence="2">NRRL 1555(-)</strain>
    </source>
</reference>
<dbReference type="EMBL" id="KV440975">
    <property type="protein sequence ID" value="OAD76554.1"/>
    <property type="molecule type" value="Genomic_DNA"/>
</dbReference>
<dbReference type="SUPFAM" id="SSF52047">
    <property type="entry name" value="RNI-like"/>
    <property type="match status" value="1"/>
</dbReference>
<proteinExistence type="predicted"/>
<dbReference type="AlphaFoldDB" id="A0A167NS16"/>
<dbReference type="OrthoDB" id="2275011at2759"/>
<evidence type="ECO:0000313" key="2">
    <source>
        <dbReference type="Proteomes" id="UP000077315"/>
    </source>
</evidence>
<organism evidence="1 2">
    <name type="scientific">Phycomyces blakesleeanus (strain ATCC 8743b / DSM 1359 / FGSC 10004 / NBRC 33097 / NRRL 1555)</name>
    <dbReference type="NCBI Taxonomy" id="763407"/>
    <lineage>
        <taxon>Eukaryota</taxon>
        <taxon>Fungi</taxon>
        <taxon>Fungi incertae sedis</taxon>
        <taxon>Mucoromycota</taxon>
        <taxon>Mucoromycotina</taxon>
        <taxon>Mucoromycetes</taxon>
        <taxon>Mucorales</taxon>
        <taxon>Phycomycetaceae</taxon>
        <taxon>Phycomyces</taxon>
    </lineage>
</organism>
<evidence type="ECO:0008006" key="3">
    <source>
        <dbReference type="Google" id="ProtNLM"/>
    </source>
</evidence>
<dbReference type="VEuPathDB" id="FungiDB:PHYBLDRAFT_142072"/>
<dbReference type="InParanoid" id="A0A167NS16"/>
<protein>
    <recommendedName>
        <fullName evidence="3">F-box domain-containing protein</fullName>
    </recommendedName>
</protein>
<sequence>MLASDLPLEILSHLKISRHRGSWQPVFQASLWDDLHISPTNEKLFFDLLDDPQTIQQCFPNLRGFASMLRYKEDILSFMPGSWNVWTSSLRELTIASLSLGILSDKKATMKFLSQLPGLSLLNLIHYNPHQPFQFGMDEFEKLHKLLPRLSDLSLIVKPGPLSKKDLSIIDKVQPIHHFTRLNLTVFGTPYQRPFYFAYKYPNLRSLEWENSVESDMISGTWDSNIDKLFEVLPRTFGKLESVIVGTRETLALRVTHLLSYLDRAAVSAKHLNYRYLSIPAGPDPALRTTEPCITMFSTTLKRFSLTYPTCFVRVYVKKPIFEYCHCLTELNLINLDIIVELDVLFNCLPSLTRFTFYGGIFSVSQGVSNTVSNHGFLKLNLKSIRVKFDAFEYMSFHCRELRAMDLIRVKVSGHISQSTGNILLNMPYIILKSLNICNMQYFDENDAEYQFPINIMRVSQQGNSGEERRGKENPQ</sequence>
<keyword evidence="2" id="KW-1185">Reference proteome</keyword>
<dbReference type="GeneID" id="28991641"/>
<accession>A0A167NS16</accession>
<name>A0A167NS16_PHYB8</name>
<gene>
    <name evidence="1" type="ORF">PHYBLDRAFT_142072</name>
</gene>
<dbReference type="InterPro" id="IPR032675">
    <property type="entry name" value="LRR_dom_sf"/>
</dbReference>
<dbReference type="RefSeq" id="XP_018294594.1">
    <property type="nucleotide sequence ID" value="XM_018430735.1"/>
</dbReference>
<evidence type="ECO:0000313" key="1">
    <source>
        <dbReference type="EMBL" id="OAD76554.1"/>
    </source>
</evidence>
<dbReference type="Proteomes" id="UP000077315">
    <property type="component" value="Unassembled WGS sequence"/>
</dbReference>